<proteinExistence type="predicted"/>
<reference evidence="1 2" key="1">
    <citation type="submission" date="2015-05" db="EMBL/GenBank/DDBJ databases">
        <title>Complete genome of Marinobacter psychrophilus strain 20041T isolated from sea-ice of the Canadian Basin.</title>
        <authorList>
            <person name="Song L."/>
            <person name="Ren L."/>
            <person name="Yu Y."/>
            <person name="Wang X."/>
        </authorList>
    </citation>
    <scope>NUCLEOTIDE SEQUENCE [LARGE SCALE GENOMIC DNA]</scope>
    <source>
        <strain evidence="1 2">20041</strain>
    </source>
</reference>
<keyword evidence="2" id="KW-1185">Reference proteome</keyword>
<organism evidence="1 2">
    <name type="scientific">Marinobacter psychrophilus</name>
    <dbReference type="NCBI Taxonomy" id="330734"/>
    <lineage>
        <taxon>Bacteria</taxon>
        <taxon>Pseudomonadati</taxon>
        <taxon>Pseudomonadota</taxon>
        <taxon>Gammaproteobacteria</taxon>
        <taxon>Pseudomonadales</taxon>
        <taxon>Marinobacteraceae</taxon>
        <taxon>Marinobacter</taxon>
    </lineage>
</organism>
<gene>
    <name evidence="1" type="ORF">ABA45_12035</name>
</gene>
<evidence type="ECO:0000313" key="1">
    <source>
        <dbReference type="EMBL" id="AKO53042.1"/>
    </source>
</evidence>
<dbReference type="Proteomes" id="UP000036406">
    <property type="component" value="Chromosome"/>
</dbReference>
<sequence length="137" mass="15636">MPLKIAVQKTENTICTGSKPGYLILFWNLVWAENSNTVTRRRNLIMGITNNPAFSASQNNLFGFRPPSVKLAAKHPDQTRKDLAILGLSVCQCESKHWMVTHRATLPELHFYSEWELTQFANHKAYQYANQPSTENT</sequence>
<dbReference type="AlphaFoldDB" id="A0A0H4IDG2"/>
<name>A0A0H4IDG2_9GAMM</name>
<dbReference type="KEGG" id="mpq:ABA45_12035"/>
<dbReference type="RefSeq" id="WP_048386424.1">
    <property type="nucleotide sequence ID" value="NZ_CP011494.1"/>
</dbReference>
<dbReference type="EMBL" id="CP011494">
    <property type="protein sequence ID" value="AKO53042.1"/>
    <property type="molecule type" value="Genomic_DNA"/>
</dbReference>
<dbReference type="STRING" id="330734.ABA45_12035"/>
<protein>
    <submittedName>
        <fullName evidence="1">Uncharacterized protein</fullName>
    </submittedName>
</protein>
<dbReference type="PATRIC" id="fig|330734.3.peg.2523"/>
<evidence type="ECO:0000313" key="2">
    <source>
        <dbReference type="Proteomes" id="UP000036406"/>
    </source>
</evidence>
<accession>A0A0H4IDG2</accession>